<sequence>MSKKPQIDLSNLFSGAEYSQEVHALETKITELQAEIEQLRSVDSQQVETKVQELRSTLTSGGVIDISVEQIDPNPDQPRQTFSPESINGMMVSLASDGQQEPIILIEQPDGRYLLFDGERRWRAALQLQWGTIKAVIIPCPEALHRRVLLANLHRENLNPLDMAEALIKEIAQTSNLNEQDIPRILRTAVRRLERQGKTNQISEIVVVSPESQQEVLAELELNSSEKSVLSVLLSLQLNPASINTNIFPMLGLAADLKQAIRTQGLGGIQAIAVQRCNAKALGIKEAEAKKVRAKLVKRILQEKLSVAKTRALVSSEISSYLKEQAKEQTPSRATGMIRQVREIALDNMEQQELEALKVALASKLNEIESKLSAQ</sequence>
<evidence type="ECO:0000259" key="3">
    <source>
        <dbReference type="SMART" id="SM00470"/>
    </source>
</evidence>
<keyword evidence="5" id="KW-1185">Reference proteome</keyword>
<reference evidence="4 5" key="1">
    <citation type="submission" date="2024-09" db="EMBL/GenBank/DDBJ databases">
        <title>Floridaenema gen nov. (Aerosakkonemataceae, Aerosakkonematales ord. nov., Cyanobacteria) from benthic tropical and subtropical fresh waters, with the description of four new species.</title>
        <authorList>
            <person name="Moretto J.A."/>
            <person name="Berthold D.E."/>
            <person name="Lefler F.W."/>
            <person name="Huang I.-S."/>
            <person name="Laughinghouse H. IV."/>
        </authorList>
    </citation>
    <scope>NUCLEOTIDE SEQUENCE [LARGE SCALE GENOMIC DNA]</scope>
    <source>
        <strain evidence="4 5">BLCC-F167</strain>
    </source>
</reference>
<keyword evidence="2" id="KW-0175">Coiled coil</keyword>
<evidence type="ECO:0000313" key="4">
    <source>
        <dbReference type="EMBL" id="MFB2839323.1"/>
    </source>
</evidence>
<dbReference type="Pfam" id="PF02195">
    <property type="entry name" value="ParB_N"/>
    <property type="match status" value="1"/>
</dbReference>
<dbReference type="RefSeq" id="WP_413281600.1">
    <property type="nucleotide sequence ID" value="NZ_JBHFNT010000303.1"/>
</dbReference>
<gene>
    <name evidence="4" type="ORF">ACE1CA_32940</name>
</gene>
<comment type="similarity">
    <text evidence="1">Belongs to the ParB family.</text>
</comment>
<accession>A0ABV4WW56</accession>
<dbReference type="InterPro" id="IPR050336">
    <property type="entry name" value="Chromosome_partition/occlusion"/>
</dbReference>
<dbReference type="InterPro" id="IPR036086">
    <property type="entry name" value="ParB/Sulfiredoxin_sf"/>
</dbReference>
<dbReference type="Gene3D" id="3.90.1530.10">
    <property type="entry name" value="Conserved hypothetical protein from pyrococcus furiosus pfu- 392566-001, ParB domain"/>
    <property type="match status" value="1"/>
</dbReference>
<dbReference type="InterPro" id="IPR003115">
    <property type="entry name" value="ParB_N"/>
</dbReference>
<dbReference type="InterPro" id="IPR004437">
    <property type="entry name" value="ParB/RepB/Spo0J"/>
</dbReference>
<name>A0ABV4WW56_9CYAN</name>
<organism evidence="4 5">
    <name type="scientific">Floridaenema evergladense BLCC-F167</name>
    <dbReference type="NCBI Taxonomy" id="3153639"/>
    <lineage>
        <taxon>Bacteria</taxon>
        <taxon>Bacillati</taxon>
        <taxon>Cyanobacteriota</taxon>
        <taxon>Cyanophyceae</taxon>
        <taxon>Oscillatoriophycideae</taxon>
        <taxon>Aerosakkonematales</taxon>
        <taxon>Aerosakkonemataceae</taxon>
        <taxon>Floridanema</taxon>
        <taxon>Floridanema evergladense</taxon>
    </lineage>
</organism>
<comment type="caution">
    <text evidence="4">The sequence shown here is derived from an EMBL/GenBank/DDBJ whole genome shotgun (WGS) entry which is preliminary data.</text>
</comment>
<dbReference type="SUPFAM" id="SSF110849">
    <property type="entry name" value="ParB/Sulfiredoxin"/>
    <property type="match status" value="1"/>
</dbReference>
<dbReference type="SMART" id="SM00470">
    <property type="entry name" value="ParB"/>
    <property type="match status" value="1"/>
</dbReference>
<dbReference type="Proteomes" id="UP001576780">
    <property type="component" value="Unassembled WGS sequence"/>
</dbReference>
<dbReference type="PANTHER" id="PTHR33375:SF1">
    <property type="entry name" value="CHROMOSOME-PARTITIONING PROTEIN PARB-RELATED"/>
    <property type="match status" value="1"/>
</dbReference>
<feature type="coiled-coil region" evidence="2">
    <location>
        <begin position="15"/>
        <end position="42"/>
    </location>
</feature>
<feature type="domain" description="ParB-like N-terminal" evidence="3">
    <location>
        <begin position="64"/>
        <end position="152"/>
    </location>
</feature>
<dbReference type="NCBIfam" id="TIGR00180">
    <property type="entry name" value="parB_part"/>
    <property type="match status" value="1"/>
</dbReference>
<evidence type="ECO:0000256" key="1">
    <source>
        <dbReference type="ARBA" id="ARBA00006295"/>
    </source>
</evidence>
<dbReference type="PANTHER" id="PTHR33375">
    <property type="entry name" value="CHROMOSOME-PARTITIONING PROTEIN PARB-RELATED"/>
    <property type="match status" value="1"/>
</dbReference>
<evidence type="ECO:0000256" key="2">
    <source>
        <dbReference type="SAM" id="Coils"/>
    </source>
</evidence>
<dbReference type="EMBL" id="JBHFNT010000303">
    <property type="protein sequence ID" value="MFB2839323.1"/>
    <property type="molecule type" value="Genomic_DNA"/>
</dbReference>
<proteinExistence type="inferred from homology"/>
<protein>
    <submittedName>
        <fullName evidence="4">ParB/RepB/Spo0J family partition protein</fullName>
    </submittedName>
</protein>
<evidence type="ECO:0000313" key="5">
    <source>
        <dbReference type="Proteomes" id="UP001576780"/>
    </source>
</evidence>